<dbReference type="EMBL" id="JASCZI010272565">
    <property type="protein sequence ID" value="MED6222753.1"/>
    <property type="molecule type" value="Genomic_DNA"/>
</dbReference>
<comment type="caution">
    <text evidence="1">The sequence shown here is derived from an EMBL/GenBank/DDBJ whole genome shotgun (WGS) entry which is preliminary data.</text>
</comment>
<reference evidence="1 2" key="1">
    <citation type="journal article" date="2023" name="Plants (Basel)">
        <title>Bridging the Gap: Combining Genomics and Transcriptomics Approaches to Understand Stylosanthes scabra, an Orphan Legume from the Brazilian Caatinga.</title>
        <authorList>
            <person name="Ferreira-Neto J.R.C."/>
            <person name="da Silva M.D."/>
            <person name="Binneck E."/>
            <person name="de Melo N.F."/>
            <person name="da Silva R.H."/>
            <person name="de Melo A.L.T.M."/>
            <person name="Pandolfi V."/>
            <person name="Bustamante F.O."/>
            <person name="Brasileiro-Vidal A.C."/>
            <person name="Benko-Iseppon A.M."/>
        </authorList>
    </citation>
    <scope>NUCLEOTIDE SEQUENCE [LARGE SCALE GENOMIC DNA]</scope>
    <source>
        <tissue evidence="1">Leaves</tissue>
    </source>
</reference>
<sequence>NQTIQRHSQSCKDMPMSNGGLNLIHQWPIPRRSENGSRTILKVRRFLIQKRPRFLIREPKSKQPWQAHNQKNQLKENSNRSFIYFRNTKKSRLMKKVKRVVQMKMTVSESTLMMIEDRNSYNLSKSITGTIQNRNCSYSLGHLYLYCRNSEIFNYKRSPRPCCEAPFSFTHYNHKK</sequence>
<proteinExistence type="predicted"/>
<feature type="non-terminal residue" evidence="1">
    <location>
        <position position="1"/>
    </location>
</feature>
<evidence type="ECO:0000313" key="1">
    <source>
        <dbReference type="EMBL" id="MED6222753.1"/>
    </source>
</evidence>
<name>A0ABU6ZLE1_9FABA</name>
<keyword evidence="2" id="KW-1185">Reference proteome</keyword>
<organism evidence="1 2">
    <name type="scientific">Stylosanthes scabra</name>
    <dbReference type="NCBI Taxonomy" id="79078"/>
    <lineage>
        <taxon>Eukaryota</taxon>
        <taxon>Viridiplantae</taxon>
        <taxon>Streptophyta</taxon>
        <taxon>Embryophyta</taxon>
        <taxon>Tracheophyta</taxon>
        <taxon>Spermatophyta</taxon>
        <taxon>Magnoliopsida</taxon>
        <taxon>eudicotyledons</taxon>
        <taxon>Gunneridae</taxon>
        <taxon>Pentapetalae</taxon>
        <taxon>rosids</taxon>
        <taxon>fabids</taxon>
        <taxon>Fabales</taxon>
        <taxon>Fabaceae</taxon>
        <taxon>Papilionoideae</taxon>
        <taxon>50 kb inversion clade</taxon>
        <taxon>dalbergioids sensu lato</taxon>
        <taxon>Dalbergieae</taxon>
        <taxon>Pterocarpus clade</taxon>
        <taxon>Stylosanthes</taxon>
    </lineage>
</organism>
<gene>
    <name evidence="1" type="ORF">PIB30_067452</name>
</gene>
<protein>
    <submittedName>
        <fullName evidence="1">Uncharacterized protein</fullName>
    </submittedName>
</protein>
<dbReference type="Proteomes" id="UP001341840">
    <property type="component" value="Unassembled WGS sequence"/>
</dbReference>
<accession>A0ABU6ZLE1</accession>
<evidence type="ECO:0000313" key="2">
    <source>
        <dbReference type="Proteomes" id="UP001341840"/>
    </source>
</evidence>